<accession>A0A1F5KA64</accession>
<dbReference type="Proteomes" id="UP000176527">
    <property type="component" value="Unassembled WGS sequence"/>
</dbReference>
<evidence type="ECO:0000313" key="2">
    <source>
        <dbReference type="EMBL" id="OGE37704.1"/>
    </source>
</evidence>
<keyword evidence="1" id="KW-0472">Membrane</keyword>
<name>A0A1F5KA64_9BACT</name>
<dbReference type="EMBL" id="MFDE01000038">
    <property type="protein sequence ID" value="OGE37704.1"/>
    <property type="molecule type" value="Genomic_DNA"/>
</dbReference>
<proteinExistence type="predicted"/>
<dbReference type="AlphaFoldDB" id="A0A1F5KA64"/>
<evidence type="ECO:0000256" key="1">
    <source>
        <dbReference type="SAM" id="Phobius"/>
    </source>
</evidence>
<evidence type="ECO:0000313" key="3">
    <source>
        <dbReference type="Proteomes" id="UP000176527"/>
    </source>
</evidence>
<comment type="caution">
    <text evidence="2">The sequence shown here is derived from an EMBL/GenBank/DDBJ whole genome shotgun (WGS) entry which is preliminary data.</text>
</comment>
<gene>
    <name evidence="2" type="ORF">A3F00_04615</name>
</gene>
<reference evidence="2 3" key="1">
    <citation type="journal article" date="2016" name="Nat. Commun.">
        <title>Thousands of microbial genomes shed light on interconnected biogeochemical processes in an aquifer system.</title>
        <authorList>
            <person name="Anantharaman K."/>
            <person name="Brown C.T."/>
            <person name="Hug L.A."/>
            <person name="Sharon I."/>
            <person name="Castelle C.J."/>
            <person name="Probst A.J."/>
            <person name="Thomas B.C."/>
            <person name="Singh A."/>
            <person name="Wilkins M.J."/>
            <person name="Karaoz U."/>
            <person name="Brodie E.L."/>
            <person name="Williams K.H."/>
            <person name="Hubbard S.S."/>
            <person name="Banfield J.F."/>
        </authorList>
    </citation>
    <scope>NUCLEOTIDE SEQUENCE [LARGE SCALE GENOMIC DNA]</scope>
</reference>
<feature type="transmembrane region" description="Helical" evidence="1">
    <location>
        <begin position="12"/>
        <end position="34"/>
    </location>
</feature>
<feature type="transmembrane region" description="Helical" evidence="1">
    <location>
        <begin position="40"/>
        <end position="59"/>
    </location>
</feature>
<keyword evidence="1" id="KW-0812">Transmembrane</keyword>
<sequence length="62" mass="7267">MKFTKRDRDLFIQIFIAFSQVTFGVLWASLFLPIDQYRPFVVVLNSGATIGFIILAWWINKL</sequence>
<organism evidence="2 3">
    <name type="scientific">Candidatus Daviesbacteria bacterium RIFCSPHIGHO2_12_FULL_37_11</name>
    <dbReference type="NCBI Taxonomy" id="1797777"/>
    <lineage>
        <taxon>Bacteria</taxon>
        <taxon>Candidatus Daviesiibacteriota</taxon>
    </lineage>
</organism>
<protein>
    <submittedName>
        <fullName evidence="2">Uncharacterized protein</fullName>
    </submittedName>
</protein>
<keyword evidence="1" id="KW-1133">Transmembrane helix</keyword>